<keyword evidence="1" id="KW-0732">Signal</keyword>
<dbReference type="PROSITE" id="PS51257">
    <property type="entry name" value="PROKAR_LIPOPROTEIN"/>
    <property type="match status" value="1"/>
</dbReference>
<evidence type="ECO:0000313" key="3">
    <source>
        <dbReference type="EMBL" id="GGJ41700.1"/>
    </source>
</evidence>
<dbReference type="PANTHER" id="PTHR42834:SF1">
    <property type="entry name" value="ENDONUCLEASE_EXONUCLEASE_PHOSPHATASE FAMILY PROTEIN (AFU_ORTHOLOGUE AFUA_3G09210)"/>
    <property type="match status" value="1"/>
</dbReference>
<dbReference type="NCBIfam" id="NF033681">
    <property type="entry name" value="ExeM_NucH_DNase"/>
    <property type="match status" value="1"/>
</dbReference>
<feature type="domain" description="PKD" evidence="2">
    <location>
        <begin position="245"/>
        <end position="297"/>
    </location>
</feature>
<dbReference type="EMBL" id="BMOD01000011">
    <property type="protein sequence ID" value="GGJ41700.1"/>
    <property type="molecule type" value="Genomic_DNA"/>
</dbReference>
<dbReference type="Pfam" id="PF03372">
    <property type="entry name" value="Exo_endo_phos"/>
    <property type="match status" value="1"/>
</dbReference>
<dbReference type="Proteomes" id="UP000632222">
    <property type="component" value="Unassembled WGS sequence"/>
</dbReference>
<sequence>MRKTPMLLSLTVLLAACSSAQVPSGKTTAFTIKAQGLPETTTFLTLDLQGPENRTIESSLNNGTATVTASNLIKGTYKVTARGWDEKGGVVLYKGVLPAQSIQNADPVTLKMFRLTSNIHVVANPTKDTVVLYTAKVGNLSARLLKSGSNAEGDLLGVPTGKNRMVIVEGRDISGALIQQGHVSVQLSEANKTVNVSLQDVSILAPENPTLVGDSSVKQGDPYSLQINLQDKNTNGTTLKNLTIDWGDGSSTTQAVNGSSQTLNVQHTYTAGGNNSIIVTATNTANLSSTASLSVQVLGTTDGNIEVGLGAETSQVTVEAQNVPASADRVVAVVTAQSNISTQQVSKQELQNEYALELIPSGTGSFSGALGLPQGMAYTLHFRAYSGSNLIEGGTYTFTPEQGPSSVQKDFLGLPACSSTPASLTTIPAVQGSGATSPVVGQTVAVRGVVTGDFQAANQLKGFYLQDIPGDGDTSTSDGIFVYTNTLTASNDVKVGDYVQLTGLVKEFKSSTLTLTELDSVTGLSICGTTSVPAATPVALPVAATTDLEKHEGMLITFSGPLTVTEVYGLGRYGELSLSAGGRLFNPTNGNEASTAQQNTLRRIQLDDGSTVQNPASIPYLNDQKTRRVGDRVTSLTGNLTYGFDLYRIQPTQPVVFEDANPRTAAPRAVGGTLKVSSFNVLNYFTEFNKRGANNQTEFDRQKAKIVAAIKAIDADILGLTEIQNNGDTALNDLVSGLNAAYGSNVYAAVPTGTVGTDEIKVAIIYKPAKVSLSGNFVIDTNAVYSRPPIAQMFQEVSSGEKFTFVINHFKSKGCSNATGLDQDQNDGQSCYNQTRVNQANALLQFIGTLKATDTDVLVMGDLNAYGLEDPIKALEAGGLESLNKRIPSEDRYSYVFNGETGYLDHALSSSTLSDNITGVTEWHINSDEPIVLDYNTEFKTAAQIADLYSPTPYRSSDHDPVVVGLDLSK</sequence>
<dbReference type="Gene3D" id="3.60.10.10">
    <property type="entry name" value="Endonuclease/exonuclease/phosphatase"/>
    <property type="match status" value="1"/>
</dbReference>
<dbReference type="CDD" id="cd10283">
    <property type="entry name" value="MnuA_DNase1-like"/>
    <property type="match status" value="1"/>
</dbReference>
<reference evidence="4" key="1">
    <citation type="journal article" date="2019" name="Int. J. Syst. Evol. Microbiol.">
        <title>The Global Catalogue of Microorganisms (GCM) 10K type strain sequencing project: providing services to taxonomists for standard genome sequencing and annotation.</title>
        <authorList>
            <consortium name="The Broad Institute Genomics Platform"/>
            <consortium name="The Broad Institute Genome Sequencing Center for Infectious Disease"/>
            <person name="Wu L."/>
            <person name="Ma J."/>
        </authorList>
    </citation>
    <scope>NUCLEOTIDE SEQUENCE [LARGE SCALE GENOMIC DNA]</scope>
    <source>
        <strain evidence="4">JCM 14370</strain>
    </source>
</reference>
<evidence type="ECO:0000256" key="1">
    <source>
        <dbReference type="SAM" id="SignalP"/>
    </source>
</evidence>
<organism evidence="3 4">
    <name type="scientific">Deinococcus roseus</name>
    <dbReference type="NCBI Taxonomy" id="392414"/>
    <lineage>
        <taxon>Bacteria</taxon>
        <taxon>Thermotogati</taxon>
        <taxon>Deinococcota</taxon>
        <taxon>Deinococci</taxon>
        <taxon>Deinococcales</taxon>
        <taxon>Deinococcaceae</taxon>
        <taxon>Deinococcus</taxon>
    </lineage>
</organism>
<dbReference type="InterPro" id="IPR000601">
    <property type="entry name" value="PKD_dom"/>
</dbReference>
<name>A0ABQ2D1I1_9DEIO</name>
<dbReference type="InterPro" id="IPR035986">
    <property type="entry name" value="PKD_dom_sf"/>
</dbReference>
<evidence type="ECO:0000313" key="4">
    <source>
        <dbReference type="Proteomes" id="UP000632222"/>
    </source>
</evidence>
<dbReference type="SUPFAM" id="SSF49299">
    <property type="entry name" value="PKD domain"/>
    <property type="match status" value="1"/>
</dbReference>
<keyword evidence="4" id="KW-1185">Reference proteome</keyword>
<feature type="signal peptide" evidence="1">
    <location>
        <begin position="1"/>
        <end position="20"/>
    </location>
</feature>
<dbReference type="Gene3D" id="2.60.40.10">
    <property type="entry name" value="Immunoglobulins"/>
    <property type="match status" value="1"/>
</dbReference>
<proteinExistence type="predicted"/>
<dbReference type="PROSITE" id="PS50093">
    <property type="entry name" value="PKD"/>
    <property type="match status" value="1"/>
</dbReference>
<dbReference type="CDD" id="cd04486">
    <property type="entry name" value="YhcR_OBF_like"/>
    <property type="match status" value="1"/>
</dbReference>
<comment type="caution">
    <text evidence="3">The sequence shown here is derived from an EMBL/GenBank/DDBJ whole genome shotgun (WGS) entry which is preliminary data.</text>
</comment>
<dbReference type="InterPro" id="IPR047971">
    <property type="entry name" value="ExeM-like"/>
</dbReference>
<dbReference type="InterPro" id="IPR036691">
    <property type="entry name" value="Endo/exonu/phosph_ase_sf"/>
</dbReference>
<dbReference type="RefSeq" id="WP_229684816.1">
    <property type="nucleotide sequence ID" value="NZ_BMOD01000011.1"/>
</dbReference>
<dbReference type="PANTHER" id="PTHR42834">
    <property type="entry name" value="ENDONUCLEASE/EXONUCLEASE/PHOSPHATASE FAMILY PROTEIN (AFU_ORTHOLOGUE AFUA_3G09210)"/>
    <property type="match status" value="1"/>
</dbReference>
<accession>A0ABQ2D1I1</accession>
<dbReference type="InterPro" id="IPR013783">
    <property type="entry name" value="Ig-like_fold"/>
</dbReference>
<dbReference type="SUPFAM" id="SSF56219">
    <property type="entry name" value="DNase I-like"/>
    <property type="match status" value="1"/>
</dbReference>
<gene>
    <name evidence="3" type="ORF">GCM10008938_29680</name>
</gene>
<dbReference type="CDD" id="cd00146">
    <property type="entry name" value="PKD"/>
    <property type="match status" value="1"/>
</dbReference>
<protein>
    <recommendedName>
        <fullName evidence="2">PKD domain-containing protein</fullName>
    </recommendedName>
</protein>
<evidence type="ECO:0000259" key="2">
    <source>
        <dbReference type="PROSITE" id="PS50093"/>
    </source>
</evidence>
<feature type="chain" id="PRO_5046888224" description="PKD domain-containing protein" evidence="1">
    <location>
        <begin position="21"/>
        <end position="970"/>
    </location>
</feature>
<dbReference type="InterPro" id="IPR005135">
    <property type="entry name" value="Endo/exonuclease/phosphatase"/>
</dbReference>